<dbReference type="EMBL" id="QEFC01000986">
    <property type="protein sequence ID" value="KAE9461079.1"/>
    <property type="molecule type" value="Genomic_DNA"/>
</dbReference>
<dbReference type="OrthoDB" id="1930702at2759"/>
<dbReference type="AlphaFoldDB" id="A0A6A4M0H8"/>
<evidence type="ECO:0000256" key="1">
    <source>
        <dbReference type="SAM" id="MobiDB-lite"/>
    </source>
</evidence>
<evidence type="ECO:0000256" key="2">
    <source>
        <dbReference type="SAM" id="Phobius"/>
    </source>
</evidence>
<evidence type="ECO:0008006" key="5">
    <source>
        <dbReference type="Google" id="ProtNLM"/>
    </source>
</evidence>
<protein>
    <recommendedName>
        <fullName evidence="5">Transmembrane protein</fullName>
    </recommendedName>
</protein>
<comment type="caution">
    <text evidence="3">The sequence shown here is derived from an EMBL/GenBank/DDBJ whole genome shotgun (WGS) entry which is preliminary data.</text>
</comment>
<evidence type="ECO:0000313" key="3">
    <source>
        <dbReference type="EMBL" id="KAE9461079.1"/>
    </source>
</evidence>
<feature type="transmembrane region" description="Helical" evidence="2">
    <location>
        <begin position="98"/>
        <end position="122"/>
    </location>
</feature>
<keyword evidence="2" id="KW-0472">Membrane</keyword>
<organism evidence="3 4">
    <name type="scientific">Rhododendron williamsianum</name>
    <dbReference type="NCBI Taxonomy" id="262921"/>
    <lineage>
        <taxon>Eukaryota</taxon>
        <taxon>Viridiplantae</taxon>
        <taxon>Streptophyta</taxon>
        <taxon>Embryophyta</taxon>
        <taxon>Tracheophyta</taxon>
        <taxon>Spermatophyta</taxon>
        <taxon>Magnoliopsida</taxon>
        <taxon>eudicotyledons</taxon>
        <taxon>Gunneridae</taxon>
        <taxon>Pentapetalae</taxon>
        <taxon>asterids</taxon>
        <taxon>Ericales</taxon>
        <taxon>Ericaceae</taxon>
        <taxon>Ericoideae</taxon>
        <taxon>Rhodoreae</taxon>
        <taxon>Rhododendron</taxon>
    </lineage>
</organism>
<keyword evidence="4" id="KW-1185">Reference proteome</keyword>
<evidence type="ECO:0000313" key="4">
    <source>
        <dbReference type="Proteomes" id="UP000428333"/>
    </source>
</evidence>
<dbReference type="GO" id="GO:0009535">
    <property type="term" value="C:chloroplast thylakoid membrane"/>
    <property type="evidence" value="ECO:0007669"/>
    <property type="project" value="TreeGrafter"/>
</dbReference>
<proteinExistence type="predicted"/>
<keyword evidence="2" id="KW-1133">Transmembrane helix</keyword>
<dbReference type="PANTHER" id="PTHR36735">
    <property type="entry name" value="TRANSMEMBRANE PROTEIN"/>
    <property type="match status" value="1"/>
</dbReference>
<name>A0A6A4M0H8_9ERIC</name>
<feature type="non-terminal residue" evidence="3">
    <location>
        <position position="1"/>
    </location>
</feature>
<dbReference type="PANTHER" id="PTHR36735:SF1">
    <property type="entry name" value="TRANSMEMBRANE PROTEIN"/>
    <property type="match status" value="1"/>
</dbReference>
<feature type="region of interest" description="Disordered" evidence="1">
    <location>
        <begin position="137"/>
        <end position="174"/>
    </location>
</feature>
<keyword evidence="2" id="KW-0812">Transmembrane</keyword>
<feature type="compositionally biased region" description="Basic residues" evidence="1">
    <location>
        <begin position="142"/>
        <end position="156"/>
    </location>
</feature>
<gene>
    <name evidence="3" type="ORF">C3L33_07016</name>
</gene>
<reference evidence="3 4" key="1">
    <citation type="journal article" date="2019" name="Genome Biol. Evol.">
        <title>The Rhododendron genome and chromosomal organization provide insight into shared whole-genome duplications across the heath family (Ericaceae).</title>
        <authorList>
            <person name="Soza V.L."/>
            <person name="Lindsley D."/>
            <person name="Waalkes A."/>
            <person name="Ramage E."/>
            <person name="Patwardhan R.P."/>
            <person name="Burton J.N."/>
            <person name="Adey A."/>
            <person name="Kumar A."/>
            <person name="Qiu R."/>
            <person name="Shendure J."/>
            <person name="Hall B."/>
        </authorList>
    </citation>
    <scope>NUCLEOTIDE SEQUENCE [LARGE SCALE GENOMIC DNA]</scope>
    <source>
        <strain evidence="3">RSF 1966-606</strain>
    </source>
</reference>
<accession>A0A6A4M0H8</accession>
<sequence length="174" mass="18979">MAATSLSISLSPFPLSSPFLSPKPRFFSLNAHNDSSLSLTSKRAIQFNTTPRLEIPPKRAQFWKTSAVSGDALPVEANPVENSEQIVASSGGDGVSTIISVLLFLAFIGLSILTIGVIYIAVTDFLTRRESDKFAKEEAARIKKRKKSGKNKRVIRARAGPRGFGQKRAEEEDD</sequence>
<dbReference type="Proteomes" id="UP000428333">
    <property type="component" value="Linkage Group LG04"/>
</dbReference>